<proteinExistence type="predicted"/>
<name>A0A518VEH9_BRELA</name>
<evidence type="ECO:0000313" key="2">
    <source>
        <dbReference type="Proteomes" id="UP000319432"/>
    </source>
</evidence>
<dbReference type="EMBL" id="CP033464">
    <property type="protein sequence ID" value="QDX95387.1"/>
    <property type="molecule type" value="Genomic_DNA"/>
</dbReference>
<protein>
    <submittedName>
        <fullName evidence="1">Uncharacterized protein</fullName>
    </submittedName>
</protein>
<dbReference type="Proteomes" id="UP000319432">
    <property type="component" value="Chromosome"/>
</dbReference>
<organism evidence="1 2">
    <name type="scientific">Brevibacillus laterosporus</name>
    <name type="common">Bacillus laterosporus</name>
    <dbReference type="NCBI Taxonomy" id="1465"/>
    <lineage>
        <taxon>Bacteria</taxon>
        <taxon>Bacillati</taxon>
        <taxon>Bacillota</taxon>
        <taxon>Bacilli</taxon>
        <taxon>Bacillales</taxon>
        <taxon>Paenibacillaceae</taxon>
        <taxon>Brevibacillus</taxon>
    </lineage>
</organism>
<gene>
    <name evidence="1" type="ORF">EEL30_25760</name>
</gene>
<sequence length="76" mass="9199">MVLYKRLTIKFQEPLVQQLSYTDQQISKVEANIQKYFMLFERDKVSSYIVKEKLELYEKELATLKKTKETMNYPNL</sequence>
<evidence type="ECO:0000313" key="1">
    <source>
        <dbReference type="EMBL" id="QDX95387.1"/>
    </source>
</evidence>
<keyword evidence="2" id="KW-1185">Reference proteome</keyword>
<accession>A0A518VEH9</accession>
<dbReference type="AlphaFoldDB" id="A0A518VEH9"/>
<reference evidence="1 2" key="1">
    <citation type="submission" date="2018-11" db="EMBL/GenBank/DDBJ databases">
        <title>Phylogenetic determinants of toxin gene distribution in genomes of Brevibacillus laterosporus.</title>
        <authorList>
            <person name="Glare T.R."/>
            <person name="Durrant A."/>
            <person name="Berry C."/>
            <person name="Palma L."/>
            <person name="Ormskirk M."/>
            <person name="Cox M.O."/>
        </authorList>
    </citation>
    <scope>NUCLEOTIDE SEQUENCE [LARGE SCALE GENOMIC DNA]</scope>
    <source>
        <strain evidence="1 2">1821L</strain>
    </source>
</reference>